<evidence type="ECO:0000313" key="2">
    <source>
        <dbReference type="Proteomes" id="UP000502260"/>
    </source>
</evidence>
<gene>
    <name evidence="1" type="ORF">SKTS_30400</name>
</gene>
<name>A0A6F8VEP5_9PROT</name>
<dbReference type="InterPro" id="IPR021251">
    <property type="entry name" value="DUF2793"/>
</dbReference>
<dbReference type="EMBL" id="AP022853">
    <property type="protein sequence ID" value="BCB28154.1"/>
    <property type="molecule type" value="Genomic_DNA"/>
</dbReference>
<dbReference type="Proteomes" id="UP000502260">
    <property type="component" value="Chromosome"/>
</dbReference>
<evidence type="ECO:0008006" key="3">
    <source>
        <dbReference type="Google" id="ProtNLM"/>
    </source>
</evidence>
<reference evidence="2" key="1">
    <citation type="submission" date="2020-03" db="EMBL/GenBank/DDBJ databases">
        <title>Complete genome sequence of sulfur-oxidizing bacterium skT11.</title>
        <authorList>
            <person name="Kanda M."/>
            <person name="Kojima H."/>
            <person name="Fukui M."/>
        </authorList>
    </citation>
    <scope>NUCLEOTIDE SEQUENCE [LARGE SCALE GENOMIC DNA]</scope>
    <source>
        <strain evidence="2">skT11</strain>
    </source>
</reference>
<sequence length="116" mass="12350">MASTDPNLGLTYGWTLGESGWNTSMDTNLKRVGAVVGLSVKDRDLTTPPASPVDGDRYIIPAGATGVWVGKTNQIAVRVASAWEYYVPKVGWLCFIEDEAVLSAYKVAGWSAGVAI</sequence>
<dbReference type="AlphaFoldDB" id="A0A6F8VEP5"/>
<keyword evidence="2" id="KW-1185">Reference proteome</keyword>
<proteinExistence type="predicted"/>
<organism evidence="1 2">
    <name type="scientific">Sulfurimicrobium lacus</name>
    <dbReference type="NCBI Taxonomy" id="2715678"/>
    <lineage>
        <taxon>Bacteria</taxon>
        <taxon>Pseudomonadati</taxon>
        <taxon>Pseudomonadota</taxon>
        <taxon>Betaproteobacteria</taxon>
        <taxon>Nitrosomonadales</taxon>
        <taxon>Sulfuricellaceae</taxon>
        <taxon>Sulfurimicrobium</taxon>
    </lineage>
</organism>
<evidence type="ECO:0000313" key="1">
    <source>
        <dbReference type="EMBL" id="BCB28154.1"/>
    </source>
</evidence>
<protein>
    <recommendedName>
        <fullName evidence="3">DUF2793 domain-containing protein</fullName>
    </recommendedName>
</protein>
<dbReference type="KEGG" id="slac:SKTS_30400"/>
<dbReference type="Pfam" id="PF10983">
    <property type="entry name" value="DUF2793"/>
    <property type="match status" value="1"/>
</dbReference>
<accession>A0A6F8VEP5</accession>